<dbReference type="RefSeq" id="WP_171220574.1">
    <property type="nucleotide sequence ID" value="NZ_JABEPP010000007.1"/>
</dbReference>
<name>A0A849I6G3_9HYPH</name>
<protein>
    <submittedName>
        <fullName evidence="1">Uncharacterized protein</fullName>
    </submittedName>
</protein>
<dbReference type="EMBL" id="JABEPP010000007">
    <property type="protein sequence ID" value="NNM75072.1"/>
    <property type="molecule type" value="Genomic_DNA"/>
</dbReference>
<accession>A0A849I6G3</accession>
<sequence length="702" mass="73792">MANLQNVSPQLDPAANFARLNAAIAEAAKVSQKADQAGLNLLASRVDTKADKSGLDLVASVVASRRVDATRSLTRPGDGPLAFTLVSSPADLAGDAASLPDLTAPVLTFGDDGRAVQLSSPAIVGMRRAVPIEPDRVYRLRAAFRRRANSADPSNDTVRVGIVWLSQAHLVIGTTVVQDFTATNVSDGRRLVLKTLARGGGEGVDHAPPPGGVYARAYVQSYGSTGLVSVEIIDIEDVTDATLLPAISTDAIARIGALESHSLPGRVASLESAVSNPLSRTFASISDAAAEHIDPAIQTVHVLGNVSAGDGRAHWFKRVEEEPDVGLTFTDQDGQIWAETDQTIDPAFRFSSDVQGTELLGIDGQSFFVYREATTPALAGRNGVESVGRFQLNAQYTGGNFGQTRKALHSYATAGANTSDFIWSFLSELDNHAGGTTENTAGYFQARKRGHGATWALVAEAMDLTAQADPARAMVAFEVDVVANGTDAHFNRMGLHIVARRPAGSTGPACVAGHGIKVDSSTDTSAVFRYAYTAVGNIERGLDLSGADITEYAISLAANQRIAVEETGVRHLSYDPDAGLLYHITDDLIVRIDNNGAAYVAAVKFESTGQRQLSYEAGVGLVYRVQDDGAPALRVNDFGDLFAGRAVIFGDSGQIRLSGTTNVGAASALLAANKPGSNQAAPAVWLEGEINGTQVWVPAWAG</sequence>
<proteinExistence type="predicted"/>
<gene>
    <name evidence="1" type="ORF">HJG44_22175</name>
</gene>
<reference evidence="1 2" key="1">
    <citation type="submission" date="2020-04" db="EMBL/GenBank/DDBJ databases">
        <title>Enterovirga sp. isolate from soil.</title>
        <authorList>
            <person name="Chea S."/>
            <person name="Kim D.-U."/>
        </authorList>
    </citation>
    <scope>NUCLEOTIDE SEQUENCE [LARGE SCALE GENOMIC DNA]</scope>
    <source>
        <strain evidence="1 2">DB1703</strain>
    </source>
</reference>
<organism evidence="1 2">
    <name type="scientific">Enterovirga aerilata</name>
    <dbReference type="NCBI Taxonomy" id="2730920"/>
    <lineage>
        <taxon>Bacteria</taxon>
        <taxon>Pseudomonadati</taxon>
        <taxon>Pseudomonadota</taxon>
        <taxon>Alphaproteobacteria</taxon>
        <taxon>Hyphomicrobiales</taxon>
        <taxon>Methylobacteriaceae</taxon>
        <taxon>Enterovirga</taxon>
    </lineage>
</organism>
<dbReference type="Proteomes" id="UP000564885">
    <property type="component" value="Unassembled WGS sequence"/>
</dbReference>
<comment type="caution">
    <text evidence="1">The sequence shown here is derived from an EMBL/GenBank/DDBJ whole genome shotgun (WGS) entry which is preliminary data.</text>
</comment>
<evidence type="ECO:0000313" key="1">
    <source>
        <dbReference type="EMBL" id="NNM75072.1"/>
    </source>
</evidence>
<dbReference type="AlphaFoldDB" id="A0A849I6G3"/>
<keyword evidence="2" id="KW-1185">Reference proteome</keyword>
<evidence type="ECO:0000313" key="2">
    <source>
        <dbReference type="Proteomes" id="UP000564885"/>
    </source>
</evidence>